<sequence length="275" mass="28731">MPSIPTITLNDGAKIPVIGFGTGTALRDKDAAASVEQALKSGFTHIDAAQIYNNESSVGAALGASAVDRSQLYLTTKYGGGGTVSEEFHTSLSKLGVTSVDLYLIHHPQFVDKQGIEGAWADVEKLQAAGLTTSIGVSNFSAAEVQRVLDSGKVTPSVNQIRFHPYNYSSHKALLELCSKHSIVVEAFGILAPITQSPGGAVTSVIESIAKRINGTPAQVLFKWALAKGVVVITTTNSQSRLDEYLAVLSLHLTETEVAAIDEAGALGVPASGKA</sequence>
<reference evidence="1" key="2">
    <citation type="journal article" date="2022" name="New Phytol.">
        <title>Evolutionary transition to the ectomycorrhizal habit in the genomes of a hyperdiverse lineage of mushroom-forming fungi.</title>
        <authorList>
            <person name="Looney B."/>
            <person name="Miyauchi S."/>
            <person name="Morin E."/>
            <person name="Drula E."/>
            <person name="Courty P.E."/>
            <person name="Kohler A."/>
            <person name="Kuo A."/>
            <person name="LaButti K."/>
            <person name="Pangilinan J."/>
            <person name="Lipzen A."/>
            <person name="Riley R."/>
            <person name="Andreopoulos W."/>
            <person name="He G."/>
            <person name="Johnson J."/>
            <person name="Nolan M."/>
            <person name="Tritt A."/>
            <person name="Barry K.W."/>
            <person name="Grigoriev I.V."/>
            <person name="Nagy L.G."/>
            <person name="Hibbett D."/>
            <person name="Henrissat B."/>
            <person name="Matheny P.B."/>
            <person name="Labbe J."/>
            <person name="Martin F.M."/>
        </authorList>
    </citation>
    <scope>NUCLEOTIDE SEQUENCE</scope>
    <source>
        <strain evidence="1">FP105234-sp</strain>
    </source>
</reference>
<evidence type="ECO:0000313" key="2">
    <source>
        <dbReference type="Proteomes" id="UP000814033"/>
    </source>
</evidence>
<keyword evidence="2" id="KW-1185">Reference proteome</keyword>
<proteinExistence type="predicted"/>
<gene>
    <name evidence="1" type="ORF">FA95DRAFT_1609079</name>
</gene>
<reference evidence="1" key="1">
    <citation type="submission" date="2021-02" db="EMBL/GenBank/DDBJ databases">
        <authorList>
            <consortium name="DOE Joint Genome Institute"/>
            <person name="Ahrendt S."/>
            <person name="Looney B.P."/>
            <person name="Miyauchi S."/>
            <person name="Morin E."/>
            <person name="Drula E."/>
            <person name="Courty P.E."/>
            <person name="Chicoki N."/>
            <person name="Fauchery L."/>
            <person name="Kohler A."/>
            <person name="Kuo A."/>
            <person name="Labutti K."/>
            <person name="Pangilinan J."/>
            <person name="Lipzen A."/>
            <person name="Riley R."/>
            <person name="Andreopoulos W."/>
            <person name="He G."/>
            <person name="Johnson J."/>
            <person name="Barry K.W."/>
            <person name="Grigoriev I.V."/>
            <person name="Nagy L."/>
            <person name="Hibbett D."/>
            <person name="Henrissat B."/>
            <person name="Matheny P.B."/>
            <person name="Labbe J."/>
            <person name="Martin F."/>
        </authorList>
    </citation>
    <scope>NUCLEOTIDE SEQUENCE</scope>
    <source>
        <strain evidence="1">FP105234-sp</strain>
    </source>
</reference>
<dbReference type="EMBL" id="MU276004">
    <property type="protein sequence ID" value="KAI0043786.1"/>
    <property type="molecule type" value="Genomic_DNA"/>
</dbReference>
<dbReference type="Proteomes" id="UP000814033">
    <property type="component" value="Unassembled WGS sequence"/>
</dbReference>
<evidence type="ECO:0000313" key="1">
    <source>
        <dbReference type="EMBL" id="KAI0043786.1"/>
    </source>
</evidence>
<accession>A0ACB8RJG0</accession>
<comment type="caution">
    <text evidence="1">The sequence shown here is derived from an EMBL/GenBank/DDBJ whole genome shotgun (WGS) entry which is preliminary data.</text>
</comment>
<organism evidence="1 2">
    <name type="scientific">Auriscalpium vulgare</name>
    <dbReference type="NCBI Taxonomy" id="40419"/>
    <lineage>
        <taxon>Eukaryota</taxon>
        <taxon>Fungi</taxon>
        <taxon>Dikarya</taxon>
        <taxon>Basidiomycota</taxon>
        <taxon>Agaricomycotina</taxon>
        <taxon>Agaricomycetes</taxon>
        <taxon>Russulales</taxon>
        <taxon>Auriscalpiaceae</taxon>
        <taxon>Auriscalpium</taxon>
    </lineage>
</organism>
<protein>
    <submittedName>
        <fullName evidence="1">Aldo/keto reductase</fullName>
    </submittedName>
</protein>
<name>A0ACB8RJG0_9AGAM</name>